<comment type="caution">
    <text evidence="3">The sequence shown here is derived from an EMBL/GenBank/DDBJ whole genome shotgun (WGS) entry which is preliminary data.</text>
</comment>
<dbReference type="InParanoid" id="A0A0V1B9V2"/>
<proteinExistence type="predicted"/>
<evidence type="ECO:0000313" key="3">
    <source>
        <dbReference type="EMBL" id="KRY33767.1"/>
    </source>
</evidence>
<keyword evidence="2" id="KW-1133">Transmembrane helix</keyword>
<evidence type="ECO:0000256" key="2">
    <source>
        <dbReference type="SAM" id="Phobius"/>
    </source>
</evidence>
<organism evidence="3 4">
    <name type="scientific">Trichinella spiralis</name>
    <name type="common">Trichina worm</name>
    <dbReference type="NCBI Taxonomy" id="6334"/>
    <lineage>
        <taxon>Eukaryota</taxon>
        <taxon>Metazoa</taxon>
        <taxon>Ecdysozoa</taxon>
        <taxon>Nematoda</taxon>
        <taxon>Enoplea</taxon>
        <taxon>Dorylaimia</taxon>
        <taxon>Trichinellida</taxon>
        <taxon>Trichinellidae</taxon>
        <taxon>Trichinella</taxon>
    </lineage>
</organism>
<evidence type="ECO:0000256" key="1">
    <source>
        <dbReference type="SAM" id="MobiDB-lite"/>
    </source>
</evidence>
<protein>
    <submittedName>
        <fullName evidence="3">Uncharacterized protein</fullName>
    </submittedName>
</protein>
<name>A0A0V1B9V2_TRISP</name>
<sequence length="227" mass="25725">MRNQATMFNGGESRNPDAAVGQKLFCTILPLAICHGGCGACFFFHYILSEVKSAFFVQQAELLPSAINHWSVGRLLQPAVALRRASLKRATPPLWALWFDKCLVSDNDGRHERYIWCIAVVVPRKLSPKACLADKHFGMEPVSMIISRVSLDDRRGQGQNPQREVDQEPSRRRPAAVTKCHCGISFNWRSLLLRSTPRSRLRNTLSCLFQHREIGQLIYKTTDLQYG</sequence>
<gene>
    <name evidence="3" type="ORF">T01_15782</name>
</gene>
<dbReference type="EMBL" id="JYDH01000077">
    <property type="protein sequence ID" value="KRY33767.1"/>
    <property type="molecule type" value="Genomic_DNA"/>
</dbReference>
<dbReference type="OrthoDB" id="10340674at2759"/>
<accession>A0A0V1B9V2</accession>
<evidence type="ECO:0000313" key="4">
    <source>
        <dbReference type="Proteomes" id="UP000054776"/>
    </source>
</evidence>
<feature type="transmembrane region" description="Helical" evidence="2">
    <location>
        <begin position="24"/>
        <end position="48"/>
    </location>
</feature>
<keyword evidence="2" id="KW-0472">Membrane</keyword>
<dbReference type="AlphaFoldDB" id="A0A0V1B9V2"/>
<keyword evidence="2" id="KW-0812">Transmembrane</keyword>
<dbReference type="Proteomes" id="UP000054776">
    <property type="component" value="Unassembled WGS sequence"/>
</dbReference>
<feature type="region of interest" description="Disordered" evidence="1">
    <location>
        <begin position="153"/>
        <end position="174"/>
    </location>
</feature>
<reference evidence="3 4" key="1">
    <citation type="submission" date="2015-01" db="EMBL/GenBank/DDBJ databases">
        <title>Evolution of Trichinella species and genotypes.</title>
        <authorList>
            <person name="Korhonen P.K."/>
            <person name="Edoardo P."/>
            <person name="Giuseppe L.R."/>
            <person name="Gasser R.B."/>
        </authorList>
    </citation>
    <scope>NUCLEOTIDE SEQUENCE [LARGE SCALE GENOMIC DNA]</scope>
    <source>
        <strain evidence="3">ISS3</strain>
    </source>
</reference>
<keyword evidence="4" id="KW-1185">Reference proteome</keyword>